<feature type="transmembrane region" description="Helical" evidence="6">
    <location>
        <begin position="358"/>
        <end position="379"/>
    </location>
</feature>
<sequence>MSPFVQIPQTTRAKSRLLDDDDSDVIDGLPSRTPEPREPADEQKTSSLLDPDAFRRLSTSPSPDRHRHGSLSARARSPVSVPAKGGDDDKFNPQYLDPDAFRRYSSSPFQDGRQSPMPYGAYSLGPQGQTWKASLDRAFRRFWAKNRGVVFVAIAQFFGATMNLAARLLELDGQRMNPFQILFLRMIVTILFSFLYMYWKHVPHAPFGAPEVRWLLAARGFTGFFGLFGMWVSMMYLPLADATVLTFLVPCVSGYICHVLLHDPFTRKEQIASFIALAGVVLIARPASLFSLGSHTTPTAPASPIDMPGNVTQSNPDVEGNITSSQRLFAVGIALLGVLGGSGAFTTIRWIGKRAHPLISVSYFSVWVFIVSTTVLSLAPVLDIGQPGLRFGLPHGTKQWLLMLTVAICGFSTQYFLTAGLGGERSNRASAMVYTNMLFAAAFDKWIFGHEMGPMSLAGCGLIVGSALWVAVSRKEQRPEDAADVEAVAQVTEAVPMLGGFEVGEEEEEEEEGIALEHMR</sequence>
<dbReference type="AlphaFoldDB" id="A0AA38RE07"/>
<comment type="subcellular location">
    <subcellularLocation>
        <location evidence="1">Membrane</location>
        <topology evidence="1">Multi-pass membrane protein</topology>
    </subcellularLocation>
</comment>
<evidence type="ECO:0000259" key="7">
    <source>
        <dbReference type="Pfam" id="PF00892"/>
    </source>
</evidence>
<evidence type="ECO:0000256" key="2">
    <source>
        <dbReference type="ARBA" id="ARBA00022692"/>
    </source>
</evidence>
<proteinExistence type="predicted"/>
<dbReference type="GO" id="GO:0016020">
    <property type="term" value="C:membrane"/>
    <property type="evidence" value="ECO:0007669"/>
    <property type="project" value="UniProtKB-SubCell"/>
</dbReference>
<dbReference type="Proteomes" id="UP001174694">
    <property type="component" value="Unassembled WGS sequence"/>
</dbReference>
<organism evidence="8 9">
    <name type="scientific">Pleurostoma richardsiae</name>
    <dbReference type="NCBI Taxonomy" id="41990"/>
    <lineage>
        <taxon>Eukaryota</taxon>
        <taxon>Fungi</taxon>
        <taxon>Dikarya</taxon>
        <taxon>Ascomycota</taxon>
        <taxon>Pezizomycotina</taxon>
        <taxon>Sordariomycetes</taxon>
        <taxon>Sordariomycetidae</taxon>
        <taxon>Calosphaeriales</taxon>
        <taxon>Pleurostomataceae</taxon>
        <taxon>Pleurostoma</taxon>
    </lineage>
</organism>
<feature type="domain" description="EamA" evidence="7">
    <location>
        <begin position="147"/>
        <end position="284"/>
    </location>
</feature>
<evidence type="ECO:0000256" key="3">
    <source>
        <dbReference type="ARBA" id="ARBA00022989"/>
    </source>
</evidence>
<keyword evidence="3 6" id="KW-1133">Transmembrane helix</keyword>
<dbReference type="SUPFAM" id="SSF103481">
    <property type="entry name" value="Multidrug resistance efflux transporter EmrE"/>
    <property type="match status" value="2"/>
</dbReference>
<evidence type="ECO:0000313" key="9">
    <source>
        <dbReference type="Proteomes" id="UP001174694"/>
    </source>
</evidence>
<feature type="transmembrane region" description="Helical" evidence="6">
    <location>
        <begin position="149"/>
        <end position="169"/>
    </location>
</feature>
<dbReference type="EMBL" id="JANBVO010000049">
    <property type="protein sequence ID" value="KAJ9133591.1"/>
    <property type="molecule type" value="Genomic_DNA"/>
</dbReference>
<dbReference type="Pfam" id="PF00892">
    <property type="entry name" value="EamA"/>
    <property type="match status" value="2"/>
</dbReference>
<feature type="domain" description="EamA" evidence="7">
    <location>
        <begin position="335"/>
        <end position="470"/>
    </location>
</feature>
<feature type="transmembrane region" description="Helical" evidence="6">
    <location>
        <begin position="273"/>
        <end position="293"/>
    </location>
</feature>
<protein>
    <submittedName>
        <fullName evidence="8">Integral membrane protein DUF6</fullName>
    </submittedName>
</protein>
<feature type="transmembrane region" description="Helical" evidence="6">
    <location>
        <begin position="399"/>
        <end position="417"/>
    </location>
</feature>
<feature type="transmembrane region" description="Helical" evidence="6">
    <location>
        <begin position="181"/>
        <end position="199"/>
    </location>
</feature>
<evidence type="ECO:0000256" key="1">
    <source>
        <dbReference type="ARBA" id="ARBA00004141"/>
    </source>
</evidence>
<dbReference type="InterPro" id="IPR000620">
    <property type="entry name" value="EamA_dom"/>
</dbReference>
<feature type="transmembrane region" description="Helical" evidence="6">
    <location>
        <begin position="328"/>
        <end position="351"/>
    </location>
</feature>
<accession>A0AA38RE07</accession>
<dbReference type="PANTHER" id="PTHR22911:SF6">
    <property type="entry name" value="SOLUTE CARRIER FAMILY 35 MEMBER G1"/>
    <property type="match status" value="1"/>
</dbReference>
<dbReference type="InterPro" id="IPR037185">
    <property type="entry name" value="EmrE-like"/>
</dbReference>
<feature type="transmembrane region" description="Helical" evidence="6">
    <location>
        <begin position="243"/>
        <end position="261"/>
    </location>
</feature>
<comment type="caution">
    <text evidence="8">The sequence shown here is derived from an EMBL/GenBank/DDBJ whole genome shotgun (WGS) entry which is preliminary data.</text>
</comment>
<feature type="transmembrane region" description="Helical" evidence="6">
    <location>
        <begin position="220"/>
        <end position="237"/>
    </location>
</feature>
<dbReference type="PANTHER" id="PTHR22911">
    <property type="entry name" value="ACYL-MALONYL CONDENSING ENZYME-RELATED"/>
    <property type="match status" value="1"/>
</dbReference>
<gene>
    <name evidence="8" type="ORF">NKR23_g10702</name>
</gene>
<keyword evidence="9" id="KW-1185">Reference proteome</keyword>
<evidence type="ECO:0000313" key="8">
    <source>
        <dbReference type="EMBL" id="KAJ9133591.1"/>
    </source>
</evidence>
<keyword evidence="4 6" id="KW-0472">Membrane</keyword>
<keyword evidence="2 6" id="KW-0812">Transmembrane</keyword>
<name>A0AA38RE07_9PEZI</name>
<evidence type="ECO:0000256" key="4">
    <source>
        <dbReference type="ARBA" id="ARBA00023136"/>
    </source>
</evidence>
<reference evidence="8" key="1">
    <citation type="submission" date="2022-07" db="EMBL/GenBank/DDBJ databases">
        <title>Fungi with potential for degradation of polypropylene.</title>
        <authorList>
            <person name="Gostincar C."/>
        </authorList>
    </citation>
    <scope>NUCLEOTIDE SEQUENCE</scope>
    <source>
        <strain evidence="8">EXF-13308</strain>
    </source>
</reference>
<evidence type="ECO:0000256" key="6">
    <source>
        <dbReference type="SAM" id="Phobius"/>
    </source>
</evidence>
<evidence type="ECO:0000256" key="5">
    <source>
        <dbReference type="SAM" id="MobiDB-lite"/>
    </source>
</evidence>
<feature type="compositionally biased region" description="Basic and acidic residues" evidence="5">
    <location>
        <begin position="34"/>
        <end position="44"/>
    </location>
</feature>
<feature type="region of interest" description="Disordered" evidence="5">
    <location>
        <begin position="1"/>
        <end position="94"/>
    </location>
</feature>